<dbReference type="SUPFAM" id="SSF46689">
    <property type="entry name" value="Homeodomain-like"/>
    <property type="match status" value="1"/>
</dbReference>
<reference evidence="4 5" key="1">
    <citation type="submission" date="2017-06" db="EMBL/GenBank/DDBJ databases">
        <title>Draft genome of Pseudomonas nitroreducens DF05.</title>
        <authorList>
            <person name="Iyer R."/>
        </authorList>
    </citation>
    <scope>NUCLEOTIDE SEQUENCE [LARGE SCALE GENOMIC DNA]</scope>
    <source>
        <strain evidence="4 5">DF05</strain>
    </source>
</reference>
<evidence type="ECO:0000256" key="2">
    <source>
        <dbReference type="PROSITE-ProRule" id="PRU00335"/>
    </source>
</evidence>
<dbReference type="Gene3D" id="1.10.357.10">
    <property type="entry name" value="Tetracycline Repressor, domain 2"/>
    <property type="match status" value="1"/>
</dbReference>
<evidence type="ECO:0000256" key="1">
    <source>
        <dbReference type="ARBA" id="ARBA00023125"/>
    </source>
</evidence>
<name>A0A246F5A8_PSENT</name>
<keyword evidence="1 2" id="KW-0238">DNA-binding</keyword>
<dbReference type="RefSeq" id="WP_088420910.1">
    <property type="nucleotide sequence ID" value="NZ_NJBA01000009.1"/>
</dbReference>
<feature type="domain" description="HTH tetR-type" evidence="3">
    <location>
        <begin position="12"/>
        <end position="73"/>
    </location>
</feature>
<evidence type="ECO:0000259" key="3">
    <source>
        <dbReference type="PROSITE" id="PS50977"/>
    </source>
</evidence>
<dbReference type="Proteomes" id="UP000198145">
    <property type="component" value="Unassembled WGS sequence"/>
</dbReference>
<feature type="DNA-binding region" description="H-T-H motif" evidence="2">
    <location>
        <begin position="36"/>
        <end position="55"/>
    </location>
</feature>
<protein>
    <submittedName>
        <fullName evidence="4">TetR family transcriptional regulator</fullName>
    </submittedName>
</protein>
<dbReference type="eggNOG" id="COG1309">
    <property type="taxonomic scope" value="Bacteria"/>
</dbReference>
<dbReference type="EMBL" id="NJBA01000009">
    <property type="protein sequence ID" value="OWP48321.1"/>
    <property type="molecule type" value="Genomic_DNA"/>
</dbReference>
<dbReference type="STRING" id="46680.GCA_000807755_06585"/>
<dbReference type="PANTHER" id="PTHR47752">
    <property type="entry name" value="HTH-TYPE TRANSCRIPTIONAL REPRESSOR FABR"/>
    <property type="match status" value="1"/>
</dbReference>
<dbReference type="Pfam" id="PF00440">
    <property type="entry name" value="TetR_N"/>
    <property type="match status" value="1"/>
</dbReference>
<dbReference type="InterPro" id="IPR009057">
    <property type="entry name" value="Homeodomain-like_sf"/>
</dbReference>
<evidence type="ECO:0000313" key="4">
    <source>
        <dbReference type="EMBL" id="OWP48321.1"/>
    </source>
</evidence>
<gene>
    <name evidence="4" type="ORF">CEG18_23270</name>
</gene>
<sequence length="231" mass="26015">MEIGQEERPTEAAGKRALIDAALRLAASRRSLSSLGLRELAREAGLNPNTFYRHFGDVDDLGLAIIRDIATQLRQPLRELRREAAERAQPGEGAASVPFGLDLERGQRVTRETVRLFFDFVEGNPQAFIIGVRELHGPSPVLREALARVMDEFGEDMAEDIRQFHLLPEVDEVELDQLSRLISRQLFQQSLDYLERPPEQRGEVCALAERQILLLFTGVAVLQTFGMLARL</sequence>
<dbReference type="Gene3D" id="1.10.10.60">
    <property type="entry name" value="Homeodomain-like"/>
    <property type="match status" value="1"/>
</dbReference>
<dbReference type="InterPro" id="IPR050692">
    <property type="entry name" value="HTH_transcr_repressor_FabR"/>
</dbReference>
<dbReference type="GO" id="GO:0003677">
    <property type="term" value="F:DNA binding"/>
    <property type="evidence" value="ECO:0007669"/>
    <property type="project" value="UniProtKB-UniRule"/>
</dbReference>
<accession>A0A246F5A8</accession>
<dbReference type="InterPro" id="IPR001647">
    <property type="entry name" value="HTH_TetR"/>
</dbReference>
<dbReference type="AlphaFoldDB" id="A0A246F5A8"/>
<evidence type="ECO:0000313" key="5">
    <source>
        <dbReference type="Proteomes" id="UP000198145"/>
    </source>
</evidence>
<proteinExistence type="predicted"/>
<organism evidence="4 5">
    <name type="scientific">Pseudomonas nitroreducens</name>
    <dbReference type="NCBI Taxonomy" id="46680"/>
    <lineage>
        <taxon>Bacteria</taxon>
        <taxon>Pseudomonadati</taxon>
        <taxon>Pseudomonadota</taxon>
        <taxon>Gammaproteobacteria</taxon>
        <taxon>Pseudomonadales</taxon>
        <taxon>Pseudomonadaceae</taxon>
        <taxon>Pseudomonas</taxon>
    </lineage>
</organism>
<comment type="caution">
    <text evidence="4">The sequence shown here is derived from an EMBL/GenBank/DDBJ whole genome shotgun (WGS) entry which is preliminary data.</text>
</comment>
<dbReference type="PANTHER" id="PTHR47752:SF1">
    <property type="entry name" value="HTH-TYPE TRANSCRIPTIONAL REPRESSOR FABR"/>
    <property type="match status" value="1"/>
</dbReference>
<dbReference type="PROSITE" id="PS50977">
    <property type="entry name" value="HTH_TETR_2"/>
    <property type="match status" value="1"/>
</dbReference>